<feature type="compositionally biased region" description="Polar residues" evidence="1">
    <location>
        <begin position="916"/>
        <end position="926"/>
    </location>
</feature>
<feature type="compositionally biased region" description="Basic and acidic residues" evidence="1">
    <location>
        <begin position="927"/>
        <end position="941"/>
    </location>
</feature>
<feature type="compositionally biased region" description="Basic residues" evidence="1">
    <location>
        <begin position="327"/>
        <end position="342"/>
    </location>
</feature>
<comment type="caution">
    <text evidence="2">The sequence shown here is derived from an EMBL/GenBank/DDBJ whole genome shotgun (WGS) entry which is preliminary data.</text>
</comment>
<gene>
    <name evidence="2" type="ORF">NLJ89_g6428</name>
</gene>
<feature type="compositionally biased region" description="Polar residues" evidence="1">
    <location>
        <begin position="286"/>
        <end position="298"/>
    </location>
</feature>
<sequence>MGLARTCFHRLVDDEVSLLQIEPLERDQDSKVDASRESEAVQNPNDVIYRTTVELVYDLPGKPPQGPEDSFLQLSDSFLSGSIDILAETSPNFSDNSDVFHTPELSVLGSEDDASQHMIPPDAPVNSQTSDLFAMLNSPSARTRSHTSSPDLIPSSPRSYPPPDSNDDADRVGLTSNATEVTHVGSETTHPLTSRQRPPSDFTDLTSGISAVLVINDLLTVQPETDGILSEDTGPSLSADTAQDSTGNQDPIRIESVKATYLDDPQNESKPVGDADKHSNGEGSGSCPTSENASRTNLPSPPRHTADKPNWALAPDVTPSTNTNPKQPRKSERRRGPRRGRHRIESNPENNSPDRASKPTDHEADFFKQAPFISETRTPSNNTGNGGTHQITFVSDDFRHISNSGNSSLPIPSSFRADKEKQDEMSSCTQVEKAPLPRIVFDSILPNLGAPSSIIYTTGTQAESARLTDKSMISEKAEKRPIHRSPGWKSVLALPTIVESNSDLGHEDLGKDTPWIIYQSSAAPHAHLLGQPAAKEIPNKPAQADINGGSKGAQSTGTKMPAATSAKASSDSRRIDSPSLTIPNSDDSRRHRLSWPSLEEELRFHAAAQQPLLWHGVKDECPSHGLGMMTPDPNLPLLKLDPVIDERLRESGRHEADQNRPYESFSLYNQAGAPAGLGFKPAPSNVNLQLQRAIAQTLQFQTDDGTLRSAFQSGIPVFARSHSQRALRPDWDDFKAGNHHAEQQRQHISADANASSTNSQKQSLQDPRVGIHRSARFHQETQESTIASGQRCRSAPRAIPTLAGNPKSAYHSAPVPSPATRSTAPPTSRKQDQFADTGRVTANRGSAYQQQHRRGMSSAGQPGVASDVFQGPLRQDNSSIRSFEGWLGRHGLGLETQFATSSFNASNMIAVPQGRGFQQPQHTSNPTREKSGDSLRKSFSG</sequence>
<feature type="compositionally biased region" description="Polar residues" evidence="1">
    <location>
        <begin position="375"/>
        <end position="391"/>
    </location>
</feature>
<feature type="region of interest" description="Disordered" evidence="1">
    <location>
        <begin position="539"/>
        <end position="590"/>
    </location>
</feature>
<accession>A0A9W8MUN0</accession>
<feature type="compositionally biased region" description="Basic and acidic residues" evidence="1">
    <location>
        <begin position="271"/>
        <end position="280"/>
    </location>
</feature>
<protein>
    <submittedName>
        <fullName evidence="2">Uncharacterized protein</fullName>
    </submittedName>
</protein>
<proteinExistence type="predicted"/>
<feature type="compositionally biased region" description="Basic and acidic residues" evidence="1">
    <location>
        <begin position="24"/>
        <end position="39"/>
    </location>
</feature>
<feature type="compositionally biased region" description="Polar residues" evidence="1">
    <location>
        <begin position="174"/>
        <end position="203"/>
    </location>
</feature>
<feature type="region of interest" description="Disordered" evidence="1">
    <location>
        <begin position="24"/>
        <end position="45"/>
    </location>
</feature>
<dbReference type="AlphaFoldDB" id="A0A9W8MUN0"/>
<feature type="compositionally biased region" description="Polar residues" evidence="1">
    <location>
        <begin position="138"/>
        <end position="150"/>
    </location>
</feature>
<evidence type="ECO:0000313" key="2">
    <source>
        <dbReference type="EMBL" id="KAJ3507223.1"/>
    </source>
</evidence>
<evidence type="ECO:0000313" key="3">
    <source>
        <dbReference type="Proteomes" id="UP001148786"/>
    </source>
</evidence>
<feature type="compositionally biased region" description="Low complexity" evidence="1">
    <location>
        <begin position="812"/>
        <end position="828"/>
    </location>
</feature>
<feature type="region of interest" description="Disordered" evidence="1">
    <location>
        <begin position="226"/>
        <end position="391"/>
    </location>
</feature>
<feature type="region of interest" description="Disordered" evidence="1">
    <location>
        <begin position="730"/>
        <end position="872"/>
    </location>
</feature>
<dbReference type="Proteomes" id="UP001148786">
    <property type="component" value="Unassembled WGS sequence"/>
</dbReference>
<feature type="region of interest" description="Disordered" evidence="1">
    <location>
        <begin position="110"/>
        <end position="129"/>
    </location>
</feature>
<feature type="compositionally biased region" description="Basic and acidic residues" evidence="1">
    <location>
        <begin position="730"/>
        <end position="745"/>
    </location>
</feature>
<feature type="region of interest" description="Disordered" evidence="1">
    <location>
        <begin position="138"/>
        <end position="203"/>
    </location>
</feature>
<feature type="compositionally biased region" description="Basic and acidic residues" evidence="1">
    <location>
        <begin position="355"/>
        <end position="366"/>
    </location>
</feature>
<organism evidence="2 3">
    <name type="scientific">Agrocybe chaxingu</name>
    <dbReference type="NCBI Taxonomy" id="84603"/>
    <lineage>
        <taxon>Eukaryota</taxon>
        <taxon>Fungi</taxon>
        <taxon>Dikarya</taxon>
        <taxon>Basidiomycota</taxon>
        <taxon>Agaricomycotina</taxon>
        <taxon>Agaricomycetes</taxon>
        <taxon>Agaricomycetidae</taxon>
        <taxon>Agaricales</taxon>
        <taxon>Agaricineae</taxon>
        <taxon>Strophariaceae</taxon>
        <taxon>Agrocybe</taxon>
    </lineage>
</organism>
<keyword evidence="3" id="KW-1185">Reference proteome</keyword>
<dbReference type="EMBL" id="JANKHO010000682">
    <property type="protein sequence ID" value="KAJ3507223.1"/>
    <property type="molecule type" value="Genomic_DNA"/>
</dbReference>
<reference evidence="2" key="1">
    <citation type="submission" date="2022-07" db="EMBL/GenBank/DDBJ databases">
        <title>Genome Sequence of Agrocybe chaxingu.</title>
        <authorList>
            <person name="Buettner E."/>
        </authorList>
    </citation>
    <scope>NUCLEOTIDE SEQUENCE</scope>
    <source>
        <strain evidence="2">MP-N11</strain>
    </source>
</reference>
<feature type="compositionally biased region" description="Polar residues" evidence="1">
    <location>
        <begin position="233"/>
        <end position="249"/>
    </location>
</feature>
<dbReference type="OrthoDB" id="3071730at2759"/>
<feature type="compositionally biased region" description="Polar residues" evidence="1">
    <location>
        <begin position="752"/>
        <end position="765"/>
    </location>
</feature>
<feature type="region of interest" description="Disordered" evidence="1">
    <location>
        <begin position="910"/>
        <end position="941"/>
    </location>
</feature>
<name>A0A9W8MUN0_9AGAR</name>
<evidence type="ECO:0000256" key="1">
    <source>
        <dbReference type="SAM" id="MobiDB-lite"/>
    </source>
</evidence>